<dbReference type="Proteomes" id="UP001156641">
    <property type="component" value="Unassembled WGS sequence"/>
</dbReference>
<protein>
    <recommendedName>
        <fullName evidence="3">Antitoxin Xre/MbcA/ParS-like toxin-binding domain-containing protein</fullName>
    </recommendedName>
</protein>
<proteinExistence type="predicted"/>
<gene>
    <name evidence="1" type="ORF">GCM10010909_12850</name>
</gene>
<organism evidence="1 2">
    <name type="scientific">Acidocella aquatica</name>
    <dbReference type="NCBI Taxonomy" id="1922313"/>
    <lineage>
        <taxon>Bacteria</taxon>
        <taxon>Pseudomonadati</taxon>
        <taxon>Pseudomonadota</taxon>
        <taxon>Alphaproteobacteria</taxon>
        <taxon>Acetobacterales</taxon>
        <taxon>Acidocellaceae</taxon>
        <taxon>Acidocella</taxon>
    </lineage>
</organism>
<keyword evidence="2" id="KW-1185">Reference proteome</keyword>
<comment type="caution">
    <text evidence="1">The sequence shown here is derived from an EMBL/GenBank/DDBJ whole genome shotgun (WGS) entry which is preliminary data.</text>
</comment>
<sequence>MLNAFLTDISDRDFVSPLRMSARLRLPLGELARLAHVHRNTLTRHPDSPAVQKCLQPVVRILTVAAELTGDADKAILWFRHQPIAGYAGKTALQLVEGGHALAVLKHLEDLRDGNYA</sequence>
<evidence type="ECO:0000313" key="1">
    <source>
        <dbReference type="EMBL" id="GLR66605.1"/>
    </source>
</evidence>
<evidence type="ECO:0000313" key="2">
    <source>
        <dbReference type="Proteomes" id="UP001156641"/>
    </source>
</evidence>
<accession>A0ABQ6A965</accession>
<name>A0ABQ6A965_9PROT</name>
<evidence type="ECO:0008006" key="3">
    <source>
        <dbReference type="Google" id="ProtNLM"/>
    </source>
</evidence>
<dbReference type="EMBL" id="BSOS01000026">
    <property type="protein sequence ID" value="GLR66605.1"/>
    <property type="molecule type" value="Genomic_DNA"/>
</dbReference>
<reference evidence="2" key="1">
    <citation type="journal article" date="2019" name="Int. J. Syst. Evol. Microbiol.">
        <title>The Global Catalogue of Microorganisms (GCM) 10K type strain sequencing project: providing services to taxonomists for standard genome sequencing and annotation.</title>
        <authorList>
            <consortium name="The Broad Institute Genomics Platform"/>
            <consortium name="The Broad Institute Genome Sequencing Center for Infectious Disease"/>
            <person name="Wu L."/>
            <person name="Ma J."/>
        </authorList>
    </citation>
    <scope>NUCLEOTIDE SEQUENCE [LARGE SCALE GENOMIC DNA]</scope>
    <source>
        <strain evidence="2">NBRC 112502</strain>
    </source>
</reference>
<dbReference type="RefSeq" id="WP_284257308.1">
    <property type="nucleotide sequence ID" value="NZ_BSOS01000026.1"/>
</dbReference>